<sequence>MFRSLFVTVLLAAGTVGAKEPLQPVPGLDINRYSGTWYEIARLPNRFEDQCVGDVTATYTPLQSGRIQVVNACRNADGEIEAVEGQARKSGRHLAKLEVRFAPAWLGWLPFVWADYWVVALDPDYRWAIVGEPDRKYLWFLAREPAVDRATFDELRARATALGFDLDALVVVSPPAD</sequence>
<keyword evidence="5" id="KW-1185">Reference proteome</keyword>
<evidence type="ECO:0000259" key="3">
    <source>
        <dbReference type="Pfam" id="PF08212"/>
    </source>
</evidence>
<comment type="subunit">
    <text evidence="2">Homodimer.</text>
</comment>
<dbReference type="SUPFAM" id="SSF50814">
    <property type="entry name" value="Lipocalins"/>
    <property type="match status" value="1"/>
</dbReference>
<comment type="function">
    <text evidence="2">Involved in the storage or transport of lipids necessary for membrane maintenance under stressful conditions. Displays a binding preference for lysophospholipids.</text>
</comment>
<evidence type="ECO:0000256" key="1">
    <source>
        <dbReference type="ARBA" id="ARBA00006889"/>
    </source>
</evidence>
<dbReference type="Pfam" id="PF08212">
    <property type="entry name" value="Lipocalin_2"/>
    <property type="match status" value="1"/>
</dbReference>
<dbReference type="InterPro" id="IPR022271">
    <property type="entry name" value="Lipocalin_ApoD"/>
</dbReference>
<keyword evidence="2" id="KW-0732">Signal</keyword>
<dbReference type="OrthoDB" id="9793905at2"/>
<keyword evidence="2" id="KW-0998">Cell outer membrane</keyword>
<feature type="chain" id="PRO_5015024250" description="Outer membrane lipoprotein Blc" evidence="2">
    <location>
        <begin position="19"/>
        <end position="177"/>
    </location>
</feature>
<dbReference type="CDD" id="cd19438">
    <property type="entry name" value="lipocalin_Blc-like"/>
    <property type="match status" value="1"/>
</dbReference>
<dbReference type="Proteomes" id="UP000241736">
    <property type="component" value="Unassembled WGS sequence"/>
</dbReference>
<dbReference type="InterPro" id="IPR012674">
    <property type="entry name" value="Calycin"/>
</dbReference>
<dbReference type="GO" id="GO:0008289">
    <property type="term" value="F:lipid binding"/>
    <property type="evidence" value="ECO:0007669"/>
    <property type="project" value="UniProtKB-UniRule"/>
</dbReference>
<keyword evidence="2" id="KW-0472">Membrane</keyword>
<reference evidence="4 5" key="1">
    <citation type="submission" date="2018-03" db="EMBL/GenBank/DDBJ databases">
        <title>Arenimonas caeni sp. nov., isolated from activated sludge.</title>
        <authorList>
            <person name="Liu H."/>
        </authorList>
    </citation>
    <scope>NUCLEOTIDE SEQUENCE [LARGE SCALE GENOMIC DNA]</scope>
    <source>
        <strain evidence="5">z29</strain>
    </source>
</reference>
<comment type="caution">
    <text evidence="4">The sequence shown here is derived from an EMBL/GenBank/DDBJ whole genome shotgun (WGS) entry which is preliminary data.</text>
</comment>
<dbReference type="GO" id="GO:0009279">
    <property type="term" value="C:cell outer membrane"/>
    <property type="evidence" value="ECO:0007669"/>
    <property type="project" value="UniProtKB-SubCell"/>
</dbReference>
<comment type="subcellular location">
    <subcellularLocation>
        <location evidence="2">Cell outer membrane</location>
    </subcellularLocation>
</comment>
<dbReference type="RefSeq" id="WP_106990740.1">
    <property type="nucleotide sequence ID" value="NZ_KZ679092.1"/>
</dbReference>
<proteinExistence type="inferred from homology"/>
<dbReference type="AlphaFoldDB" id="A0A2P6M7M3"/>
<comment type="similarity">
    <text evidence="1 2">Belongs to the calycin superfamily. Lipocalin family.</text>
</comment>
<dbReference type="PANTHER" id="PTHR10612:SF34">
    <property type="entry name" value="APOLIPOPROTEIN D"/>
    <property type="match status" value="1"/>
</dbReference>
<dbReference type="GO" id="GO:0006950">
    <property type="term" value="P:response to stress"/>
    <property type="evidence" value="ECO:0007669"/>
    <property type="project" value="UniProtKB-ARBA"/>
</dbReference>
<gene>
    <name evidence="4" type="ORF">C6N40_09255</name>
</gene>
<organism evidence="4 5">
    <name type="scientific">Arenimonas caeni</name>
    <dbReference type="NCBI Taxonomy" id="2058085"/>
    <lineage>
        <taxon>Bacteria</taxon>
        <taxon>Pseudomonadati</taxon>
        <taxon>Pseudomonadota</taxon>
        <taxon>Gammaproteobacteria</taxon>
        <taxon>Lysobacterales</taxon>
        <taxon>Lysobacteraceae</taxon>
        <taxon>Arenimonas</taxon>
    </lineage>
</organism>
<dbReference type="PROSITE" id="PS00213">
    <property type="entry name" value="LIPOCALIN"/>
    <property type="match status" value="1"/>
</dbReference>
<dbReference type="PIRSF" id="PIRSF036893">
    <property type="entry name" value="Lipocalin_ApoD"/>
    <property type="match status" value="1"/>
</dbReference>
<keyword evidence="2" id="KW-0449">Lipoprotein</keyword>
<feature type="signal peptide" evidence="2">
    <location>
        <begin position="1"/>
        <end position="18"/>
    </location>
</feature>
<dbReference type="EMBL" id="PVLF01000014">
    <property type="protein sequence ID" value="PRH81982.1"/>
    <property type="molecule type" value="Genomic_DNA"/>
</dbReference>
<accession>A0A2P6M7M3</accession>
<protein>
    <recommendedName>
        <fullName evidence="2">Outer membrane lipoprotein Blc</fullName>
    </recommendedName>
</protein>
<evidence type="ECO:0000313" key="5">
    <source>
        <dbReference type="Proteomes" id="UP000241736"/>
    </source>
</evidence>
<dbReference type="PRINTS" id="PR01171">
    <property type="entry name" value="BCTLIPOCALIN"/>
</dbReference>
<feature type="domain" description="Lipocalin/cytosolic fatty-acid binding" evidence="3">
    <location>
        <begin position="28"/>
        <end position="172"/>
    </location>
</feature>
<dbReference type="InterPro" id="IPR047202">
    <property type="entry name" value="Lipocalin_Blc-like_dom"/>
</dbReference>
<evidence type="ECO:0000256" key="2">
    <source>
        <dbReference type="PIRNR" id="PIRNR036893"/>
    </source>
</evidence>
<keyword evidence="2" id="KW-0446">Lipid-binding</keyword>
<dbReference type="PANTHER" id="PTHR10612">
    <property type="entry name" value="APOLIPOPROTEIN D"/>
    <property type="match status" value="1"/>
</dbReference>
<dbReference type="InterPro" id="IPR000566">
    <property type="entry name" value="Lipocln_cytosolic_FA-bd_dom"/>
</dbReference>
<dbReference type="InterPro" id="IPR002446">
    <property type="entry name" value="Lipocalin_bac"/>
</dbReference>
<evidence type="ECO:0000313" key="4">
    <source>
        <dbReference type="EMBL" id="PRH81982.1"/>
    </source>
</evidence>
<dbReference type="Gene3D" id="2.40.128.20">
    <property type="match status" value="1"/>
</dbReference>
<dbReference type="InterPro" id="IPR022272">
    <property type="entry name" value="Lipocalin_CS"/>
</dbReference>
<name>A0A2P6M7M3_9GAMM</name>